<dbReference type="InterPro" id="IPR027367">
    <property type="entry name" value="Gly-zipper_YMGG"/>
</dbReference>
<protein>
    <recommendedName>
        <fullName evidence="6">Glycine zipper domain-containing protein</fullName>
    </recommendedName>
</protein>
<dbReference type="InterPro" id="IPR025693">
    <property type="entry name" value="Gly-zipper_OmpA-like_dom"/>
</dbReference>
<evidence type="ECO:0000313" key="4">
    <source>
        <dbReference type="EMBL" id="MBN8661867.1"/>
    </source>
</evidence>
<keyword evidence="1" id="KW-0732">Signal</keyword>
<evidence type="ECO:0000259" key="2">
    <source>
        <dbReference type="Pfam" id="PF13436"/>
    </source>
</evidence>
<organism evidence="4 5">
    <name type="scientific">Candidatus Obscuribacter phosphatis</name>
    <dbReference type="NCBI Taxonomy" id="1906157"/>
    <lineage>
        <taxon>Bacteria</taxon>
        <taxon>Bacillati</taxon>
        <taxon>Candidatus Melainabacteria</taxon>
        <taxon>Candidatus Obscuribacterales</taxon>
        <taxon>Candidatus Obscuribacteraceae</taxon>
        <taxon>Candidatus Obscuribacter</taxon>
    </lineage>
</organism>
<feature type="domain" description="Glycine-zipper-containing OmpA-like membrane" evidence="2">
    <location>
        <begin position="133"/>
        <end position="152"/>
    </location>
</feature>
<gene>
    <name evidence="4" type="ORF">J0M35_15985</name>
</gene>
<sequence>MSNLRQVASIALTAITMQAAALTPALADTLQAGVSKGTSQSKVKTFFQNHEKVRQATIGAGVGTAAGAVSGLVSGKGLVRGAAIGAGTGATVGLVNSSKIMSKHPVVKDVANGTITAAGLTWSASKGRGQTKNVAKGAAVGAALGLGMGLLKDKLR</sequence>
<feature type="signal peptide" evidence="1">
    <location>
        <begin position="1"/>
        <end position="27"/>
    </location>
</feature>
<dbReference type="Pfam" id="PF13441">
    <property type="entry name" value="Gly-zipper_YMGG"/>
    <property type="match status" value="1"/>
</dbReference>
<accession>A0A8J7PBZ5</accession>
<proteinExistence type="predicted"/>
<dbReference type="Proteomes" id="UP000664277">
    <property type="component" value="Unassembled WGS sequence"/>
</dbReference>
<evidence type="ECO:0008006" key="6">
    <source>
        <dbReference type="Google" id="ProtNLM"/>
    </source>
</evidence>
<dbReference type="EMBL" id="JAFLCK010000026">
    <property type="protein sequence ID" value="MBN8661867.1"/>
    <property type="molecule type" value="Genomic_DNA"/>
</dbReference>
<feature type="chain" id="PRO_5035280397" description="Glycine zipper domain-containing protein" evidence="1">
    <location>
        <begin position="28"/>
        <end position="156"/>
    </location>
</feature>
<reference evidence="4" key="1">
    <citation type="submission" date="2021-02" db="EMBL/GenBank/DDBJ databases">
        <title>Genome-Resolved Metagenomics of a Microbial Community Performing Photosynthetic Biological Nutrient Removal.</title>
        <authorList>
            <person name="Mcdaniel E.A."/>
        </authorList>
    </citation>
    <scope>NUCLEOTIDE SEQUENCE</scope>
    <source>
        <strain evidence="4">UWPOB_OBS1</strain>
    </source>
</reference>
<evidence type="ECO:0000313" key="5">
    <source>
        <dbReference type="Proteomes" id="UP000664277"/>
    </source>
</evidence>
<dbReference type="AlphaFoldDB" id="A0A8J7PBZ5"/>
<comment type="caution">
    <text evidence="4">The sequence shown here is derived from an EMBL/GenBank/DDBJ whole genome shotgun (WGS) entry which is preliminary data.</text>
</comment>
<evidence type="ECO:0000259" key="3">
    <source>
        <dbReference type="Pfam" id="PF13441"/>
    </source>
</evidence>
<feature type="domain" description="YMGG-like Gly-zipper" evidence="3">
    <location>
        <begin position="55"/>
        <end position="95"/>
    </location>
</feature>
<name>A0A8J7PBZ5_9BACT</name>
<evidence type="ECO:0000256" key="1">
    <source>
        <dbReference type="SAM" id="SignalP"/>
    </source>
</evidence>
<dbReference type="Pfam" id="PF13436">
    <property type="entry name" value="Gly-zipper_OmpA"/>
    <property type="match status" value="1"/>
</dbReference>